<keyword evidence="9" id="KW-1185">Reference proteome</keyword>
<evidence type="ECO:0000313" key="8">
    <source>
        <dbReference type="Ensembl" id="ENSAZOP00000002940.1"/>
    </source>
</evidence>
<dbReference type="GO" id="GO:0006627">
    <property type="term" value="P:protein processing involved in protein targeting to mitochondrion"/>
    <property type="evidence" value="ECO:0007669"/>
    <property type="project" value="TreeGrafter"/>
</dbReference>
<dbReference type="FunFam" id="3.40.390.10:FF:000013">
    <property type="entry name" value="Mitochondrial intermediate peptidase"/>
    <property type="match status" value="1"/>
</dbReference>
<dbReference type="GO" id="GO:0004222">
    <property type="term" value="F:metalloendopeptidase activity"/>
    <property type="evidence" value="ECO:0007669"/>
    <property type="project" value="InterPro"/>
</dbReference>
<evidence type="ECO:0000256" key="2">
    <source>
        <dbReference type="ARBA" id="ARBA00022723"/>
    </source>
</evidence>
<keyword evidence="1 6" id="KW-0645">Protease</keyword>
<name>A0A8B9U3D4_9AVES</name>
<accession>A0A8B9U3D4</accession>
<evidence type="ECO:0000256" key="5">
    <source>
        <dbReference type="ARBA" id="ARBA00023049"/>
    </source>
</evidence>
<dbReference type="Ensembl" id="ENSAZOT00000003129.1">
    <property type="protein sequence ID" value="ENSAZOP00000002940.1"/>
    <property type="gene ID" value="ENSAZOG00000001952.1"/>
</dbReference>
<dbReference type="InterPro" id="IPR001567">
    <property type="entry name" value="Pept_M3A_M3B_dom"/>
</dbReference>
<evidence type="ECO:0000256" key="3">
    <source>
        <dbReference type="ARBA" id="ARBA00022801"/>
    </source>
</evidence>
<evidence type="ECO:0000256" key="1">
    <source>
        <dbReference type="ARBA" id="ARBA00022670"/>
    </source>
</evidence>
<keyword evidence="3 6" id="KW-0378">Hydrolase</keyword>
<proteinExistence type="inferred from homology"/>
<dbReference type="GO" id="GO:0006518">
    <property type="term" value="P:peptide metabolic process"/>
    <property type="evidence" value="ECO:0007669"/>
    <property type="project" value="TreeGrafter"/>
</dbReference>
<dbReference type="CDD" id="cd06457">
    <property type="entry name" value="M3A_MIP"/>
    <property type="match status" value="1"/>
</dbReference>
<comment type="cofactor">
    <cofactor evidence="6">
        <name>Zn(2+)</name>
        <dbReference type="ChEBI" id="CHEBI:29105"/>
    </cofactor>
    <text evidence="6">Binds 1 zinc ion.</text>
</comment>
<dbReference type="Proteomes" id="UP000694549">
    <property type="component" value="Unplaced"/>
</dbReference>
<evidence type="ECO:0000313" key="9">
    <source>
        <dbReference type="Proteomes" id="UP000694549"/>
    </source>
</evidence>
<reference evidence="8" key="2">
    <citation type="submission" date="2025-09" db="UniProtKB">
        <authorList>
            <consortium name="Ensembl"/>
        </authorList>
    </citation>
    <scope>IDENTIFICATION</scope>
</reference>
<dbReference type="SUPFAM" id="SSF55486">
    <property type="entry name" value="Metalloproteases ('zincins'), catalytic domain"/>
    <property type="match status" value="1"/>
</dbReference>
<sequence>GHSEIKESDSNVFPLGSALQGLFGVPELSCPEGFQEAQDKALQESEQLVQKACSTPPGPEIVKIFDQLSDALCRVADLADFVKIAHPDFAFREAAEEACRNIGTMVEKLNTDVELCQSLRQLLADEVIMNSLDPETRRVAELFMFDFEISGIHLDEEKRKKAVNLNVRILDLCNEFLTGTHLPNKIDKHILPEHIRYNFIAEGNYLQVAGLHADCPDDLVREAAYKIFLYPNAEQLSRLEELLASRNSLAQLVGYDTFAHRALQGTMAKNPGIRHMGKDMLRNQMLCVRYEKLMPWDHPYYSGVLRAERYNIDPGLYCPFFSLGACMEGLNSLFSQLLGISLYAEQTQRGEVWSEDVRKLAVVHETEGLLGYIYCDFFQRPDKPHQDCHFTVRGGRLKENGEYQLPVVVLMLSLPPSTRNAPTLLSPGMMENLFHEMGHAMHSMLGRTRYQHVTGTRCSTDFAEVPSILMEYFANDYRVVNQFARHYKTGQPLPKNMVSRLCESKKVCAAADMQLQVFYASLDQIYHGKHPLQKSTTEILKETQEKFYGLPYVPNTVRWKISFKMLAHGGGKEPILMVQGMLQKSPSVEDFVDALVSDLDQDFETFITDS</sequence>
<feature type="domain" description="Peptidase M3A/M3B catalytic" evidence="7">
    <location>
        <begin position="212"/>
        <end position="569"/>
    </location>
</feature>
<keyword evidence="4 6" id="KW-0862">Zinc</keyword>
<dbReference type="GO" id="GO:0046872">
    <property type="term" value="F:metal ion binding"/>
    <property type="evidence" value="ECO:0007669"/>
    <property type="project" value="UniProtKB-UniRule"/>
</dbReference>
<protein>
    <submittedName>
        <fullName evidence="8">Mitochondrial intermediate peptidase</fullName>
    </submittedName>
</protein>
<evidence type="ECO:0000256" key="6">
    <source>
        <dbReference type="RuleBase" id="RU003435"/>
    </source>
</evidence>
<evidence type="ECO:0000256" key="4">
    <source>
        <dbReference type="ARBA" id="ARBA00022833"/>
    </source>
</evidence>
<dbReference type="InterPro" id="IPR045090">
    <property type="entry name" value="Pept_M3A_M3B"/>
</dbReference>
<dbReference type="GO" id="GO:0005739">
    <property type="term" value="C:mitochondrion"/>
    <property type="evidence" value="ECO:0007669"/>
    <property type="project" value="TreeGrafter"/>
</dbReference>
<comment type="similarity">
    <text evidence="6">Belongs to the peptidase M3 family.</text>
</comment>
<dbReference type="Gene3D" id="1.10.1370.40">
    <property type="match status" value="1"/>
</dbReference>
<organism evidence="8 9">
    <name type="scientific">Anas zonorhyncha</name>
    <name type="common">Eastern spot-billed duck</name>
    <dbReference type="NCBI Taxonomy" id="75864"/>
    <lineage>
        <taxon>Eukaryota</taxon>
        <taxon>Metazoa</taxon>
        <taxon>Chordata</taxon>
        <taxon>Craniata</taxon>
        <taxon>Vertebrata</taxon>
        <taxon>Euteleostomi</taxon>
        <taxon>Archelosauria</taxon>
        <taxon>Archosauria</taxon>
        <taxon>Dinosauria</taxon>
        <taxon>Saurischia</taxon>
        <taxon>Theropoda</taxon>
        <taxon>Coelurosauria</taxon>
        <taxon>Aves</taxon>
        <taxon>Neognathae</taxon>
        <taxon>Galloanserae</taxon>
        <taxon>Anseriformes</taxon>
        <taxon>Anatidae</taxon>
        <taxon>Anatinae</taxon>
        <taxon>Anas</taxon>
    </lineage>
</organism>
<dbReference type="Pfam" id="PF01432">
    <property type="entry name" value="Peptidase_M3"/>
    <property type="match status" value="1"/>
</dbReference>
<reference evidence="8" key="1">
    <citation type="submission" date="2025-08" db="UniProtKB">
        <authorList>
            <consortium name="Ensembl"/>
        </authorList>
    </citation>
    <scope>IDENTIFICATION</scope>
</reference>
<keyword evidence="5 6" id="KW-0482">Metalloprotease</keyword>
<evidence type="ECO:0000259" key="7">
    <source>
        <dbReference type="Pfam" id="PF01432"/>
    </source>
</evidence>
<dbReference type="AlphaFoldDB" id="A0A8B9U3D4"/>
<keyword evidence="2 6" id="KW-0479">Metal-binding</keyword>
<dbReference type="PANTHER" id="PTHR11804">
    <property type="entry name" value="PROTEASE M3 THIMET OLIGOPEPTIDASE-RELATED"/>
    <property type="match status" value="1"/>
</dbReference>
<dbReference type="PANTHER" id="PTHR11804:SF79">
    <property type="entry name" value="MITOCHONDRIAL INTERMEDIATE PEPTIDASE"/>
    <property type="match status" value="1"/>
</dbReference>
<dbReference type="InterPro" id="IPR033851">
    <property type="entry name" value="M3A_MIP"/>
</dbReference>